<organism evidence="2 3">
    <name type="scientific">Aureispira anguillae</name>
    <dbReference type="NCBI Taxonomy" id="2864201"/>
    <lineage>
        <taxon>Bacteria</taxon>
        <taxon>Pseudomonadati</taxon>
        <taxon>Bacteroidota</taxon>
        <taxon>Saprospiria</taxon>
        <taxon>Saprospirales</taxon>
        <taxon>Saprospiraceae</taxon>
        <taxon>Aureispira</taxon>
    </lineage>
</organism>
<keyword evidence="3" id="KW-1185">Reference proteome</keyword>
<evidence type="ECO:0000313" key="2">
    <source>
        <dbReference type="EMBL" id="BDS14689.1"/>
    </source>
</evidence>
<dbReference type="AlphaFoldDB" id="A0A915YKH7"/>
<dbReference type="EMBL" id="AP026867">
    <property type="protein sequence ID" value="BDS14689.1"/>
    <property type="molecule type" value="Genomic_DNA"/>
</dbReference>
<gene>
    <name evidence="2" type="ORF">AsAng_0054700</name>
</gene>
<dbReference type="RefSeq" id="WP_264789906.1">
    <property type="nucleotide sequence ID" value="NZ_AP026867.1"/>
</dbReference>
<evidence type="ECO:0000313" key="3">
    <source>
        <dbReference type="Proteomes" id="UP001060919"/>
    </source>
</evidence>
<protein>
    <recommendedName>
        <fullName evidence="4">Lipoprotein</fullName>
    </recommendedName>
</protein>
<feature type="signal peptide" evidence="1">
    <location>
        <begin position="1"/>
        <end position="17"/>
    </location>
</feature>
<evidence type="ECO:0000256" key="1">
    <source>
        <dbReference type="SAM" id="SignalP"/>
    </source>
</evidence>
<dbReference type="PROSITE" id="PS51257">
    <property type="entry name" value="PROKAR_LIPOPROTEIN"/>
    <property type="match status" value="1"/>
</dbReference>
<keyword evidence="1" id="KW-0732">Signal</keyword>
<name>A0A915YKH7_9BACT</name>
<dbReference type="KEGG" id="aup:AsAng_0054700"/>
<dbReference type="Proteomes" id="UP001060919">
    <property type="component" value="Chromosome"/>
</dbReference>
<sequence>MKLIFCCLFLLILSFYSCTKKVEGCTHPRAINFNPEADVDEGCDYYELTLEFQHYANSLANDTLVMGNWLTDANNESFYLTTMKVLGGEMHLIKAGTDEVVTSPELTPFYDFNGLAIHVEDNFFISKLGKYDYNIASWTELGEFDRIRFHLGIPDKIRQTSPIKVSENQHPLSTTATTYMFDSTSMSYMTCQIVAKQPHTGNTFTFTFFDYIPIELPYNATVRDGENVPIRLRLDYLALFNGVSFSNDSQATIKNKILQNFPTAYSTY</sequence>
<accession>A0A915YKH7</accession>
<evidence type="ECO:0008006" key="4">
    <source>
        <dbReference type="Google" id="ProtNLM"/>
    </source>
</evidence>
<feature type="chain" id="PRO_5037908756" description="Lipoprotein" evidence="1">
    <location>
        <begin position="18"/>
        <end position="268"/>
    </location>
</feature>
<reference evidence="2" key="1">
    <citation type="submission" date="2022-09" db="EMBL/GenBank/DDBJ databases">
        <title>Aureispira anguillicida sp. nov., isolated from Leptocephalus of Japanese eel Anguilla japonica.</title>
        <authorList>
            <person name="Yuasa K."/>
            <person name="Mekata T."/>
            <person name="Ikunari K."/>
        </authorList>
    </citation>
    <scope>NUCLEOTIDE SEQUENCE</scope>
    <source>
        <strain evidence="2">EL160426</strain>
    </source>
</reference>
<proteinExistence type="predicted"/>